<dbReference type="SUPFAM" id="SSF81383">
    <property type="entry name" value="F-box domain"/>
    <property type="match status" value="1"/>
</dbReference>
<evidence type="ECO:0000259" key="1">
    <source>
        <dbReference type="PROSITE" id="PS50181"/>
    </source>
</evidence>
<protein>
    <recommendedName>
        <fullName evidence="1">F-box domain-containing protein</fullName>
    </recommendedName>
</protein>
<dbReference type="EMBL" id="ML145109">
    <property type="protein sequence ID" value="TBU59915.1"/>
    <property type="molecule type" value="Genomic_DNA"/>
</dbReference>
<dbReference type="InterPro" id="IPR001810">
    <property type="entry name" value="F-box_dom"/>
</dbReference>
<gene>
    <name evidence="2" type="ORF">BD310DRAFT_905674</name>
</gene>
<feature type="domain" description="F-box" evidence="1">
    <location>
        <begin position="50"/>
        <end position="97"/>
    </location>
</feature>
<organism evidence="2 3">
    <name type="scientific">Dichomitus squalens</name>
    <dbReference type="NCBI Taxonomy" id="114155"/>
    <lineage>
        <taxon>Eukaryota</taxon>
        <taxon>Fungi</taxon>
        <taxon>Dikarya</taxon>
        <taxon>Basidiomycota</taxon>
        <taxon>Agaricomycotina</taxon>
        <taxon>Agaricomycetes</taxon>
        <taxon>Polyporales</taxon>
        <taxon>Polyporaceae</taxon>
        <taxon>Dichomitus</taxon>
    </lineage>
</organism>
<dbReference type="Gene3D" id="1.20.1280.50">
    <property type="match status" value="1"/>
</dbReference>
<dbReference type="AlphaFoldDB" id="A0A4Q9PZ20"/>
<evidence type="ECO:0000313" key="3">
    <source>
        <dbReference type="Proteomes" id="UP000292082"/>
    </source>
</evidence>
<accession>A0A4Q9PZ20</accession>
<dbReference type="InterPro" id="IPR036047">
    <property type="entry name" value="F-box-like_dom_sf"/>
</dbReference>
<dbReference type="Proteomes" id="UP000292082">
    <property type="component" value="Unassembled WGS sequence"/>
</dbReference>
<sequence>MKRLSSFERSAVSKALHHNRSQPLEAGPKLKVAAQAPTYPPSNRADGGDLRGLCSLPEDVLLVLLGLLDARTLLTCKRVCRFLRTLIDTDTRLVYCIELAINGMIDGPPTAGLTTLERLQKLREYSRRSRRTEDLVRCAFGSSISYELWTDTARSLIVLYSPPSHAENTDARRWAISLPQNLENSILAVDVTQDLVVAGAPLLNVHSPQTSGMMLSLLLPESGGALPHLLRQKMPWHGGDTLEPYLQVRNWMTGCEMLGGTNRLRATEGRNNAIAIYRFATEDGQPIGYVTTLQLGVLGSYSTDLSALCSVLAGSRPTGHRPSTDDFLQGTRQD</sequence>
<dbReference type="SMART" id="SM00256">
    <property type="entry name" value="FBOX"/>
    <property type="match status" value="1"/>
</dbReference>
<dbReference type="Pfam" id="PF12937">
    <property type="entry name" value="F-box-like"/>
    <property type="match status" value="1"/>
</dbReference>
<dbReference type="PROSITE" id="PS50181">
    <property type="entry name" value="FBOX"/>
    <property type="match status" value="1"/>
</dbReference>
<reference evidence="2 3" key="1">
    <citation type="submission" date="2019-01" db="EMBL/GenBank/DDBJ databases">
        <title>Draft genome sequences of three monokaryotic isolates of the white-rot basidiomycete fungus Dichomitus squalens.</title>
        <authorList>
            <consortium name="DOE Joint Genome Institute"/>
            <person name="Lopez S.C."/>
            <person name="Andreopoulos B."/>
            <person name="Pangilinan J."/>
            <person name="Lipzen A."/>
            <person name="Riley R."/>
            <person name="Ahrendt S."/>
            <person name="Ng V."/>
            <person name="Barry K."/>
            <person name="Daum C."/>
            <person name="Grigoriev I.V."/>
            <person name="Hilden K.S."/>
            <person name="Makela M.R."/>
            <person name="de Vries R.P."/>
        </authorList>
    </citation>
    <scope>NUCLEOTIDE SEQUENCE [LARGE SCALE GENOMIC DNA]</scope>
    <source>
        <strain evidence="2 3">CBS 464.89</strain>
    </source>
</reference>
<proteinExistence type="predicted"/>
<name>A0A4Q9PZ20_9APHY</name>
<keyword evidence="3" id="KW-1185">Reference proteome</keyword>
<evidence type="ECO:0000313" key="2">
    <source>
        <dbReference type="EMBL" id="TBU59915.1"/>
    </source>
</evidence>